<dbReference type="AlphaFoldDB" id="A0AA38PSI9"/>
<evidence type="ECO:0000313" key="1">
    <source>
        <dbReference type="EMBL" id="KAJ3980826.1"/>
    </source>
</evidence>
<sequence>EVFNVPTILTMTTQQGSLPPLRMRFHCPRPHIWLLDPMALCQKKSLRCIPPSAPLIKCQSDVNAWDNADFHAAVKATGKK</sequence>
<evidence type="ECO:0000313" key="2">
    <source>
        <dbReference type="Proteomes" id="UP001163850"/>
    </source>
</evidence>
<proteinExistence type="predicted"/>
<protein>
    <submittedName>
        <fullName evidence="1">Uncharacterized protein</fullName>
    </submittedName>
</protein>
<dbReference type="Proteomes" id="UP001163850">
    <property type="component" value="Unassembled WGS sequence"/>
</dbReference>
<organism evidence="1 2">
    <name type="scientific">Lentinula detonsa</name>
    <dbReference type="NCBI Taxonomy" id="2804962"/>
    <lineage>
        <taxon>Eukaryota</taxon>
        <taxon>Fungi</taxon>
        <taxon>Dikarya</taxon>
        <taxon>Basidiomycota</taxon>
        <taxon>Agaricomycotina</taxon>
        <taxon>Agaricomycetes</taxon>
        <taxon>Agaricomycetidae</taxon>
        <taxon>Agaricales</taxon>
        <taxon>Marasmiineae</taxon>
        <taxon>Omphalotaceae</taxon>
        <taxon>Lentinula</taxon>
    </lineage>
</organism>
<dbReference type="EMBL" id="MU802155">
    <property type="protein sequence ID" value="KAJ3980826.1"/>
    <property type="molecule type" value="Genomic_DNA"/>
</dbReference>
<reference evidence="1" key="1">
    <citation type="submission" date="2022-08" db="EMBL/GenBank/DDBJ databases">
        <authorList>
            <consortium name="DOE Joint Genome Institute"/>
            <person name="Min B."/>
            <person name="Riley R."/>
            <person name="Sierra-Patev S."/>
            <person name="Naranjo-Ortiz M."/>
            <person name="Looney B."/>
            <person name="Konkel Z."/>
            <person name="Slot J.C."/>
            <person name="Sakamoto Y."/>
            <person name="Steenwyk J.L."/>
            <person name="Rokas A."/>
            <person name="Carro J."/>
            <person name="Camarero S."/>
            <person name="Ferreira P."/>
            <person name="Molpeceres G."/>
            <person name="Ruiz-Duenas F.J."/>
            <person name="Serrano A."/>
            <person name="Henrissat B."/>
            <person name="Drula E."/>
            <person name="Hughes K.W."/>
            <person name="Mata J.L."/>
            <person name="Ishikawa N.K."/>
            <person name="Vargas-Isla R."/>
            <person name="Ushijima S."/>
            <person name="Smith C.A."/>
            <person name="Ahrendt S."/>
            <person name="Andreopoulos W."/>
            <person name="He G."/>
            <person name="Labutti K."/>
            <person name="Lipzen A."/>
            <person name="Ng V."/>
            <person name="Sandor L."/>
            <person name="Barry K."/>
            <person name="Martinez A.T."/>
            <person name="Xiao Y."/>
            <person name="Gibbons J.G."/>
            <person name="Terashima K."/>
            <person name="Hibbett D.S."/>
            <person name="Grigoriev I.V."/>
        </authorList>
    </citation>
    <scope>NUCLEOTIDE SEQUENCE</scope>
    <source>
        <strain evidence="1">TFB7829</strain>
    </source>
</reference>
<comment type="caution">
    <text evidence="1">The sequence shown here is derived from an EMBL/GenBank/DDBJ whole genome shotgun (WGS) entry which is preliminary data.</text>
</comment>
<accession>A0AA38PSI9</accession>
<gene>
    <name evidence="1" type="ORF">F5890DRAFT_1418868</name>
</gene>
<name>A0AA38PSI9_9AGAR</name>
<feature type="non-terminal residue" evidence="1">
    <location>
        <position position="1"/>
    </location>
</feature>